<feature type="region of interest" description="Disordered" evidence="10">
    <location>
        <begin position="270"/>
        <end position="307"/>
    </location>
</feature>
<name>A0ABR4GQN3_9EURO</name>
<dbReference type="EMBL" id="JBFTWV010000001">
    <property type="protein sequence ID" value="KAL2801378.1"/>
    <property type="molecule type" value="Genomic_DNA"/>
</dbReference>
<accession>A0ABR4GQN3</accession>
<comment type="function">
    <text evidence="9">Regulatory subunit of the SLX1-SLX4 structure-specific endonuclease that resolves DNA secondary structures generated during DNA repair and recombination. Has endonuclease activity towards branched DNA substrates, introducing single-strand cuts in duplex DNA close to junctions with ss-DNA.</text>
</comment>
<keyword evidence="3 9" id="KW-0597">Phosphoprotein</keyword>
<dbReference type="Proteomes" id="UP001610563">
    <property type="component" value="Unassembled WGS sequence"/>
</dbReference>
<dbReference type="HAMAP" id="MF_03110">
    <property type="entry name" value="Endonuc_su_Slx4"/>
    <property type="match status" value="1"/>
</dbReference>
<comment type="PTM">
    <text evidence="9">Phosphorylated in response to DNA damage.</text>
</comment>
<evidence type="ECO:0000256" key="7">
    <source>
        <dbReference type="ARBA" id="ARBA00023242"/>
    </source>
</evidence>
<dbReference type="InterPro" id="IPR027784">
    <property type="entry name" value="Slx4_ascomycetes"/>
</dbReference>
<feature type="compositionally biased region" description="Low complexity" evidence="10">
    <location>
        <begin position="83"/>
        <end position="94"/>
    </location>
</feature>
<evidence type="ECO:0000256" key="2">
    <source>
        <dbReference type="ARBA" id="ARBA00006661"/>
    </source>
</evidence>
<comment type="caution">
    <text evidence="11">The sequence shown here is derived from an EMBL/GenBank/DDBJ whole genome shotgun (WGS) entry which is preliminary data.</text>
</comment>
<keyword evidence="12" id="KW-1185">Reference proteome</keyword>
<evidence type="ECO:0000256" key="5">
    <source>
        <dbReference type="ARBA" id="ARBA00023172"/>
    </source>
</evidence>
<gene>
    <name evidence="9" type="primary">SLX4</name>
    <name evidence="11" type="ORF">BJX66DRAFT_9813</name>
</gene>
<evidence type="ECO:0000256" key="9">
    <source>
        <dbReference type="HAMAP-Rule" id="MF_03110"/>
    </source>
</evidence>
<feature type="compositionally biased region" description="Polar residues" evidence="10">
    <location>
        <begin position="610"/>
        <end position="634"/>
    </location>
</feature>
<dbReference type="InterPro" id="IPR018574">
    <property type="entry name" value="Structure-sp_endonuc_su_Slx4"/>
</dbReference>
<evidence type="ECO:0000256" key="1">
    <source>
        <dbReference type="ARBA" id="ARBA00004123"/>
    </source>
</evidence>
<evidence type="ECO:0000256" key="10">
    <source>
        <dbReference type="SAM" id="MobiDB-lite"/>
    </source>
</evidence>
<evidence type="ECO:0000256" key="8">
    <source>
        <dbReference type="ARBA" id="ARBA00029496"/>
    </source>
</evidence>
<protein>
    <recommendedName>
        <fullName evidence="8 9">Structure-specific endonuclease subunit SLX4</fullName>
    </recommendedName>
</protein>
<keyword evidence="4 9" id="KW-0227">DNA damage</keyword>
<comment type="similarity">
    <text evidence="2 9">Belongs to the SLX4 family.</text>
</comment>
<sequence length="827" mass="90564">MHSDLIVLSSSPERNGISPPPLFAAATVKEPQQHKRAASSSPVPSPTKVSCIPQSRSRFFAILNHDPSNTKDRITKREKRAAADSASAISDISDTAPKRKGRKPTAVQQAVVCNSDSADVGNEGNEPPKAKRTRKKRTDGGAGSEKTKNKTIVGKLTKPRARKSKESGANPAGCPSTPGETHRRSAGKDGTELHLEPALKRRLDWTPTKDVAPEDRDSAEDGQSKLGTILSGYECDEVPTVSNKVQVLGDEGPTKRRRIELVDSNFIAMRSNSRRNNSSCDKDASSPAAKSSKKPNPRPKKFTTLTARVTAPYLESAESSNEGIFIAPDKPKRKANPTSAFKLPGIIVLSPETAIKSLDDQDLVFGTCSQLERADSPTLLQETQIALEESEKDASASSSHQTRDRELPQPFSVTNLTHTSRNLWAFAARDSEGLLRDVEVIELLDTPQASKTVTLPDGGTNKMDNKHEAQDARNRCDKLLANEAAPYFAPCIERPPDSVTQAVKQTSDECRVAKFSMPDYKELADTELVKLIKSNGLKPIKNRKKTIDVLEKCWAAQHGRSTQEEGDDLQSTKLSTQEDTAMSRPQKAEKKPRKPRTAQKKEGPIKPISSELTKAEANTSTAALSKSSQPATQLDNAHDNKVCTFSDNSVQKPTSTRSFVGIEEIQDSEDELLPPPSQLQTQLFGPPREITRELPTLTIPSSPGPSRPACSNRNLNGASITTATTTNFVTCASLKENTDEELLLKFGDLITRAVRAQPRNGHSSSRPSWHEKMLMYDPIYVEDFTAWLNTEGLNLVHEDREVGAGLVRRWCESNGICCCYKIKKMSH</sequence>
<proteinExistence type="inferred from homology"/>
<feature type="compositionally biased region" description="Polar residues" evidence="10">
    <location>
        <begin position="569"/>
        <end position="580"/>
    </location>
</feature>
<comment type="subcellular location">
    <subcellularLocation>
        <location evidence="1 9">Nucleus</location>
    </subcellularLocation>
</comment>
<evidence type="ECO:0000313" key="12">
    <source>
        <dbReference type="Proteomes" id="UP001610563"/>
    </source>
</evidence>
<feature type="compositionally biased region" description="Basic residues" evidence="10">
    <location>
        <begin position="291"/>
        <end position="301"/>
    </location>
</feature>
<reference evidence="11 12" key="1">
    <citation type="submission" date="2024-07" db="EMBL/GenBank/DDBJ databases">
        <title>Section-level genome sequencing and comparative genomics of Aspergillus sections Usti and Cavernicolus.</title>
        <authorList>
            <consortium name="Lawrence Berkeley National Laboratory"/>
            <person name="Nybo J.L."/>
            <person name="Vesth T.C."/>
            <person name="Theobald S."/>
            <person name="Frisvad J.C."/>
            <person name="Larsen T.O."/>
            <person name="Kjaerboelling I."/>
            <person name="Rothschild-Mancinelli K."/>
            <person name="Lyhne E.K."/>
            <person name="Kogle M.E."/>
            <person name="Barry K."/>
            <person name="Clum A."/>
            <person name="Na H."/>
            <person name="Ledsgaard L."/>
            <person name="Lin J."/>
            <person name="Lipzen A."/>
            <person name="Kuo A."/>
            <person name="Riley R."/>
            <person name="Mondo S."/>
            <person name="Labutti K."/>
            <person name="Haridas S."/>
            <person name="Pangalinan J."/>
            <person name="Salamov A.A."/>
            <person name="Simmons B.A."/>
            <person name="Magnuson J.K."/>
            <person name="Chen J."/>
            <person name="Drula E."/>
            <person name="Henrissat B."/>
            <person name="Wiebenga A."/>
            <person name="Lubbers R.J."/>
            <person name="Gomes A.C."/>
            <person name="Makela M.R."/>
            <person name="Stajich J."/>
            <person name="Grigoriev I.V."/>
            <person name="Mortensen U.H."/>
            <person name="De Vries R.P."/>
            <person name="Baker S.E."/>
            <person name="Andersen M.R."/>
        </authorList>
    </citation>
    <scope>NUCLEOTIDE SEQUENCE [LARGE SCALE GENOMIC DNA]</scope>
    <source>
        <strain evidence="11 12">CBS 209.92</strain>
    </source>
</reference>
<keyword evidence="6 9" id="KW-0234">DNA repair</keyword>
<feature type="compositionally biased region" description="Low complexity" evidence="10">
    <location>
        <begin position="270"/>
        <end position="290"/>
    </location>
</feature>
<evidence type="ECO:0000256" key="3">
    <source>
        <dbReference type="ARBA" id="ARBA00022553"/>
    </source>
</evidence>
<evidence type="ECO:0000313" key="11">
    <source>
        <dbReference type="EMBL" id="KAL2801378.1"/>
    </source>
</evidence>
<keyword evidence="5 9" id="KW-0233">DNA recombination</keyword>
<feature type="compositionally biased region" description="Basic and acidic residues" evidence="10">
    <location>
        <begin position="180"/>
        <end position="204"/>
    </location>
</feature>
<organism evidence="11 12">
    <name type="scientific">Aspergillus keveii</name>
    <dbReference type="NCBI Taxonomy" id="714993"/>
    <lineage>
        <taxon>Eukaryota</taxon>
        <taxon>Fungi</taxon>
        <taxon>Dikarya</taxon>
        <taxon>Ascomycota</taxon>
        <taxon>Pezizomycotina</taxon>
        <taxon>Eurotiomycetes</taxon>
        <taxon>Eurotiomycetidae</taxon>
        <taxon>Eurotiales</taxon>
        <taxon>Aspergillaceae</taxon>
        <taxon>Aspergillus</taxon>
        <taxon>Aspergillus subgen. Nidulantes</taxon>
    </lineage>
</organism>
<comment type="subunit">
    <text evidence="9">Forms a heterodimer with SLX1.</text>
</comment>
<evidence type="ECO:0000256" key="4">
    <source>
        <dbReference type="ARBA" id="ARBA00022763"/>
    </source>
</evidence>
<feature type="region of interest" description="Disordered" evidence="10">
    <location>
        <begin position="64"/>
        <end position="225"/>
    </location>
</feature>
<dbReference type="Pfam" id="PF09494">
    <property type="entry name" value="Slx4"/>
    <property type="match status" value="1"/>
</dbReference>
<feature type="region of interest" description="Disordered" evidence="10">
    <location>
        <begin position="559"/>
        <end position="634"/>
    </location>
</feature>
<keyword evidence="7 9" id="KW-0539">Nucleus</keyword>
<feature type="compositionally biased region" description="Polar residues" evidence="10">
    <location>
        <begin position="106"/>
        <end position="117"/>
    </location>
</feature>
<feature type="region of interest" description="Disordered" evidence="10">
    <location>
        <begin position="389"/>
        <end position="411"/>
    </location>
</feature>
<feature type="region of interest" description="Disordered" evidence="10">
    <location>
        <begin position="1"/>
        <end position="51"/>
    </location>
</feature>
<evidence type="ECO:0000256" key="6">
    <source>
        <dbReference type="ARBA" id="ARBA00023204"/>
    </source>
</evidence>